<evidence type="ECO:0008006" key="4">
    <source>
        <dbReference type="Google" id="ProtNLM"/>
    </source>
</evidence>
<proteinExistence type="predicted"/>
<dbReference type="EMBL" id="BSPP01000004">
    <property type="protein sequence ID" value="GLS86364.1"/>
    <property type="molecule type" value="Genomic_DNA"/>
</dbReference>
<dbReference type="Proteomes" id="UP001157355">
    <property type="component" value="Unassembled WGS sequence"/>
</dbReference>
<evidence type="ECO:0000256" key="1">
    <source>
        <dbReference type="SAM" id="SignalP"/>
    </source>
</evidence>
<name>A0AA37U2X5_9RHOB</name>
<keyword evidence="3" id="KW-1185">Reference proteome</keyword>
<gene>
    <name evidence="2" type="ORF">GCM10010873_13380</name>
</gene>
<evidence type="ECO:0000313" key="3">
    <source>
        <dbReference type="Proteomes" id="UP001157355"/>
    </source>
</evidence>
<feature type="signal peptide" evidence="1">
    <location>
        <begin position="1"/>
        <end position="21"/>
    </location>
</feature>
<accession>A0AA37U2X5</accession>
<feature type="chain" id="PRO_5041403495" description="Lipoprotein" evidence="1">
    <location>
        <begin position="22"/>
        <end position="122"/>
    </location>
</feature>
<protein>
    <recommendedName>
        <fullName evidence="4">Lipoprotein</fullName>
    </recommendedName>
</protein>
<keyword evidence="1" id="KW-0732">Signal</keyword>
<dbReference type="PROSITE" id="PS51257">
    <property type="entry name" value="PROKAR_LIPOPROTEIN"/>
    <property type="match status" value="1"/>
</dbReference>
<comment type="caution">
    <text evidence="2">The sequence shown here is derived from an EMBL/GenBank/DDBJ whole genome shotgun (WGS) entry which is preliminary data.</text>
</comment>
<reference evidence="2 3" key="1">
    <citation type="journal article" date="2014" name="Int. J. Syst. Evol. Microbiol.">
        <title>Complete genome sequence of Corynebacterium casei LMG S-19264T (=DSM 44701T), isolated from a smear-ripened cheese.</title>
        <authorList>
            <consortium name="US DOE Joint Genome Institute (JGI-PGF)"/>
            <person name="Walter F."/>
            <person name="Albersmeier A."/>
            <person name="Kalinowski J."/>
            <person name="Ruckert C."/>
        </authorList>
    </citation>
    <scope>NUCLEOTIDE SEQUENCE [LARGE SCALE GENOMIC DNA]</scope>
    <source>
        <strain evidence="2 3">NBRC 111766</strain>
    </source>
</reference>
<organism evidence="2 3">
    <name type="scientific">Cypionkella aquatica</name>
    <dbReference type="NCBI Taxonomy" id="1756042"/>
    <lineage>
        <taxon>Bacteria</taxon>
        <taxon>Pseudomonadati</taxon>
        <taxon>Pseudomonadota</taxon>
        <taxon>Alphaproteobacteria</taxon>
        <taxon>Rhodobacterales</taxon>
        <taxon>Paracoccaceae</taxon>
        <taxon>Cypionkella</taxon>
    </lineage>
</organism>
<sequence length="122" mass="13266">MNMSKHTLFPLLAFAALSLSACVEGGLKPYQRDPNTVIATNHDSGRDKVPLVEGEAAIAYDPDGCQGWIIDDGVEGYSGRRYDPVSGLPVCNNHYPPGTVIGNYQTASAPIRDYVPYVPRRK</sequence>
<evidence type="ECO:0000313" key="2">
    <source>
        <dbReference type="EMBL" id="GLS86364.1"/>
    </source>
</evidence>
<dbReference type="AlphaFoldDB" id="A0AA37U2X5"/>